<evidence type="ECO:0000313" key="3">
    <source>
        <dbReference type="Proteomes" id="UP001281761"/>
    </source>
</evidence>
<comment type="caution">
    <text evidence="2">The sequence shown here is derived from an EMBL/GenBank/DDBJ whole genome shotgun (WGS) entry which is preliminary data.</text>
</comment>
<accession>A0ABQ9WZR9</accession>
<keyword evidence="1" id="KW-0472">Membrane</keyword>
<dbReference type="EMBL" id="JARBJD010000275">
    <property type="protein sequence ID" value="KAK2945031.1"/>
    <property type="molecule type" value="Genomic_DNA"/>
</dbReference>
<dbReference type="Proteomes" id="UP001281761">
    <property type="component" value="Unassembled WGS sequence"/>
</dbReference>
<sequence>MALVYRACTGKWVYSFLDITRTSGKIAYPAIPVGAILLTLLYSFLSHIRSKCISRRHATFNASTAINEQQNDRFDDVTKLTEGSSVI</sequence>
<feature type="transmembrane region" description="Helical" evidence="1">
    <location>
        <begin position="26"/>
        <end position="45"/>
    </location>
</feature>
<keyword evidence="1" id="KW-0812">Transmembrane</keyword>
<name>A0ABQ9WZR9_9EUKA</name>
<keyword evidence="3" id="KW-1185">Reference proteome</keyword>
<gene>
    <name evidence="2" type="ORF">BLNAU_20044</name>
</gene>
<keyword evidence="1" id="KW-1133">Transmembrane helix</keyword>
<reference evidence="2 3" key="1">
    <citation type="journal article" date="2022" name="bioRxiv">
        <title>Genomics of Preaxostyla Flagellates Illuminates Evolutionary Transitions and the Path Towards Mitochondrial Loss.</title>
        <authorList>
            <person name="Novak L.V.F."/>
            <person name="Treitli S.C."/>
            <person name="Pyrih J."/>
            <person name="Halakuc P."/>
            <person name="Pipaliya S.V."/>
            <person name="Vacek V."/>
            <person name="Brzon O."/>
            <person name="Soukal P."/>
            <person name="Eme L."/>
            <person name="Dacks J.B."/>
            <person name="Karnkowska A."/>
            <person name="Elias M."/>
            <person name="Hampl V."/>
        </authorList>
    </citation>
    <scope>NUCLEOTIDE SEQUENCE [LARGE SCALE GENOMIC DNA]</scope>
    <source>
        <strain evidence="2">NAU3</strain>
        <tissue evidence="2">Gut</tissue>
    </source>
</reference>
<evidence type="ECO:0000313" key="2">
    <source>
        <dbReference type="EMBL" id="KAK2945031.1"/>
    </source>
</evidence>
<evidence type="ECO:0000256" key="1">
    <source>
        <dbReference type="SAM" id="Phobius"/>
    </source>
</evidence>
<protein>
    <submittedName>
        <fullName evidence="2">Uncharacterized protein</fullName>
    </submittedName>
</protein>
<organism evidence="2 3">
    <name type="scientific">Blattamonas nauphoetae</name>
    <dbReference type="NCBI Taxonomy" id="2049346"/>
    <lineage>
        <taxon>Eukaryota</taxon>
        <taxon>Metamonada</taxon>
        <taxon>Preaxostyla</taxon>
        <taxon>Oxymonadida</taxon>
        <taxon>Blattamonas</taxon>
    </lineage>
</organism>
<proteinExistence type="predicted"/>